<evidence type="ECO:0000313" key="1">
    <source>
        <dbReference type="EMBL" id="QBO37290.1"/>
    </source>
</evidence>
<dbReference type="KEGG" id="wei:EQG49_12875"/>
<gene>
    <name evidence="1" type="ORF">EQG49_12875</name>
</gene>
<dbReference type="RefSeq" id="WP_133364367.1">
    <property type="nucleotide sequence ID" value="NZ_CP037940.1"/>
</dbReference>
<evidence type="ECO:0008006" key="3">
    <source>
        <dbReference type="Google" id="ProtNLM"/>
    </source>
</evidence>
<keyword evidence="2" id="KW-1185">Reference proteome</keyword>
<accession>A0A4P6YWR5</accession>
<dbReference type="OrthoDB" id="2087266at2"/>
<dbReference type="EMBL" id="CP037940">
    <property type="protein sequence ID" value="QBO37290.1"/>
    <property type="molecule type" value="Genomic_DNA"/>
</dbReference>
<reference evidence="2" key="1">
    <citation type="submission" date="2019-03" db="EMBL/GenBank/DDBJ databases">
        <title>Weissella sp. 26KH-42 Genome sequencing.</title>
        <authorList>
            <person name="Heo J."/>
            <person name="Kim S.-J."/>
            <person name="Kim J.-S."/>
            <person name="Hong S.-B."/>
            <person name="Kwon S.-W."/>
        </authorList>
    </citation>
    <scope>NUCLEOTIDE SEQUENCE [LARGE SCALE GENOMIC DNA]</scope>
    <source>
        <strain evidence="2">26KH-42</strain>
    </source>
</reference>
<name>A0A4P6YWR5_9LACO</name>
<protein>
    <recommendedName>
        <fullName evidence="3">DUF2612 domain-containing protein</fullName>
    </recommendedName>
</protein>
<dbReference type="AlphaFoldDB" id="A0A4P6YWR5"/>
<organism evidence="1 2">
    <name type="scientific">Periweissella cryptocerci</name>
    <dbReference type="NCBI Taxonomy" id="2506420"/>
    <lineage>
        <taxon>Bacteria</taxon>
        <taxon>Bacillati</taxon>
        <taxon>Bacillota</taxon>
        <taxon>Bacilli</taxon>
        <taxon>Lactobacillales</taxon>
        <taxon>Lactobacillaceae</taxon>
        <taxon>Periweissella</taxon>
    </lineage>
</organism>
<dbReference type="Proteomes" id="UP000292886">
    <property type="component" value="Chromosome"/>
</dbReference>
<proteinExistence type="predicted"/>
<sequence length="217" mass="23838">MLDEILNVFPGLFTHREDSNFYKLLKVIVRELQAKEQLIEFMGEVRGFESAIGSTLDELGADFGLYRGMSKDDVFRTRIKAHAISNRSSGSINQLIDIAATSLRCKPNEINLVELGGVNESGNIIGEPMAIRFDGLPLSLIKRDEDLRQLMEVLEANVPAGIRLDSIAFQDEVSGDIYLATAISHGESYELAAIDESDSGAANGLGTDYELPENNIE</sequence>
<evidence type="ECO:0000313" key="2">
    <source>
        <dbReference type="Proteomes" id="UP000292886"/>
    </source>
</evidence>